<dbReference type="Pfam" id="PF07693">
    <property type="entry name" value="KAP_NTPase"/>
    <property type="match status" value="1"/>
</dbReference>
<dbReference type="Proteomes" id="UP000273022">
    <property type="component" value="Unassembled WGS sequence"/>
</dbReference>
<dbReference type="Gene3D" id="3.40.50.300">
    <property type="entry name" value="P-loop containing nucleotide triphosphate hydrolases"/>
    <property type="match status" value="1"/>
</dbReference>
<dbReference type="AlphaFoldDB" id="A0A3A6UAN9"/>
<sequence length="589" mass="68420">MEHYIEQFVTLLTDDSFPPMVLLDGVWGSGKTHFVREQLTPSLETKLFNDNQNRSAYLSVYGLSSINDFRDKILSLRYFKKEKTSWYSKLGANTIDAAFKNEGYKGSISSIVSGIAGVAKHKLFEHLSDFILIVDDLERLQDKKLVAQILGECFNLADRKNVKVIVIANSKHMEKGSYKDFEKVFSDQINFKLTDIEVVNIIKNQFEEIQVDVAQLMNALNNSKDVKNLRIIKRAFTRFHKLSAELSKVKDIDIKASQRFIFNQILLLCNASLSHGITKSEISSYDPSAFFGEKDSETEEGKKHLRIESSIESYPYQLTDNMIDFCYEGVYRFKDLKSELKLPETNNHSELDAFIMISPVKHEPQELKIAIIKLHNTIISSEKISLFKWMTFCDQYLYFIENGFINSEELSSKSVIIELSKNKAVESFDLTPDEERFYHHNFICKDLESIYDCLKNELKGLQKKSEIEKFTHSLVQSWVTVREQFRDKYHHKAILHTLTEKDIDSMLANWSASDFWDFGGYLKYRFEFNNIEEYFSDELSTLKVFLNKLTTYENQLKPCIKKGAVNQLLKSLIEVITKLEIRIETKIHN</sequence>
<keyword evidence="3" id="KW-1185">Reference proteome</keyword>
<proteinExistence type="predicted"/>
<dbReference type="InterPro" id="IPR011646">
    <property type="entry name" value="KAP_P-loop"/>
</dbReference>
<comment type="caution">
    <text evidence="2">The sequence shown here is derived from an EMBL/GenBank/DDBJ whole genome shotgun (WGS) entry which is preliminary data.</text>
</comment>
<dbReference type="InterPro" id="IPR027417">
    <property type="entry name" value="P-loop_NTPase"/>
</dbReference>
<protein>
    <recommendedName>
        <fullName evidence="1">KAP NTPase domain-containing protein</fullName>
    </recommendedName>
</protein>
<dbReference type="OrthoDB" id="88903at2"/>
<evidence type="ECO:0000259" key="1">
    <source>
        <dbReference type="Pfam" id="PF07693"/>
    </source>
</evidence>
<dbReference type="SUPFAM" id="SSF52540">
    <property type="entry name" value="P-loop containing nucleoside triphosphate hydrolases"/>
    <property type="match status" value="1"/>
</dbReference>
<accession>A0A3A6UAN9</accession>
<gene>
    <name evidence="2" type="ORF">D5R81_04290</name>
</gene>
<name>A0A3A6UAN9_9GAMM</name>
<evidence type="ECO:0000313" key="3">
    <source>
        <dbReference type="Proteomes" id="UP000273022"/>
    </source>
</evidence>
<organism evidence="2 3">
    <name type="scientific">Parashewanella spongiae</name>
    <dbReference type="NCBI Taxonomy" id="342950"/>
    <lineage>
        <taxon>Bacteria</taxon>
        <taxon>Pseudomonadati</taxon>
        <taxon>Pseudomonadota</taxon>
        <taxon>Gammaproteobacteria</taxon>
        <taxon>Alteromonadales</taxon>
        <taxon>Shewanellaceae</taxon>
        <taxon>Parashewanella</taxon>
    </lineage>
</organism>
<reference evidence="2 3" key="1">
    <citation type="submission" date="2018-09" db="EMBL/GenBank/DDBJ databases">
        <title>Phylogeny of the Shewanellaceae, and recommendation for two new genera, Pseudoshewanella and Parashewanella.</title>
        <authorList>
            <person name="Wang G."/>
        </authorList>
    </citation>
    <scope>NUCLEOTIDE SEQUENCE [LARGE SCALE GENOMIC DNA]</scope>
    <source>
        <strain evidence="2 3">KCTC 22492</strain>
    </source>
</reference>
<feature type="domain" description="KAP NTPase" evidence="1">
    <location>
        <begin position="2"/>
        <end position="189"/>
    </location>
</feature>
<dbReference type="EMBL" id="QYYH01000018">
    <property type="protein sequence ID" value="RJY18619.1"/>
    <property type="molecule type" value="Genomic_DNA"/>
</dbReference>
<evidence type="ECO:0000313" key="2">
    <source>
        <dbReference type="EMBL" id="RJY18619.1"/>
    </source>
</evidence>
<dbReference type="RefSeq" id="WP_121852420.1">
    <property type="nucleotide sequence ID" value="NZ_CP037952.1"/>
</dbReference>